<dbReference type="EMBL" id="JAESVP010000003">
    <property type="protein sequence ID" value="MBL4928077.1"/>
    <property type="molecule type" value="Genomic_DNA"/>
</dbReference>
<dbReference type="PIRSF" id="PIRSF000110">
    <property type="entry name" value="G6PD"/>
    <property type="match status" value="1"/>
</dbReference>
<reference evidence="10" key="1">
    <citation type="submission" date="2021-01" db="EMBL/GenBank/DDBJ databases">
        <title>Genome seq and assembly of Tabrizicola sp. KVB23.</title>
        <authorList>
            <person name="Chhetri G."/>
        </authorList>
    </citation>
    <scope>NUCLEOTIDE SEQUENCE</scope>
    <source>
        <strain evidence="10">KVB23</strain>
    </source>
</reference>
<dbReference type="InterPro" id="IPR001282">
    <property type="entry name" value="G6P_DH"/>
</dbReference>
<feature type="binding site" evidence="7">
    <location>
        <position position="333"/>
    </location>
    <ligand>
        <name>substrate</name>
    </ligand>
</feature>
<dbReference type="AlphaFoldDB" id="A0A8J7MPM8"/>
<evidence type="ECO:0000256" key="7">
    <source>
        <dbReference type="HAMAP-Rule" id="MF_00966"/>
    </source>
</evidence>
<protein>
    <recommendedName>
        <fullName evidence="7">Glucose-6-phosphate 1-dehydrogenase</fullName>
        <shortName evidence="7">G6PD</shortName>
        <ecNumber evidence="7">1.1.1.49</ecNumber>
    </recommendedName>
</protein>
<dbReference type="Proteomes" id="UP000619033">
    <property type="component" value="Unassembled WGS sequence"/>
</dbReference>
<dbReference type="PANTHER" id="PTHR23429:SF0">
    <property type="entry name" value="GLUCOSE-6-PHOSPHATE 1-DEHYDROGENASE"/>
    <property type="match status" value="1"/>
</dbReference>
<feature type="binding site" evidence="7">
    <location>
        <position position="148"/>
    </location>
    <ligand>
        <name>NADP(+)</name>
        <dbReference type="ChEBI" id="CHEBI:58349"/>
    </ligand>
</feature>
<feature type="binding site" evidence="7">
    <location>
        <position position="178"/>
    </location>
    <ligand>
        <name>substrate</name>
    </ligand>
</feature>
<evidence type="ECO:0000256" key="6">
    <source>
        <dbReference type="ARBA" id="ARBA00023277"/>
    </source>
</evidence>
<feature type="binding site" evidence="7">
    <location>
        <position position="216"/>
    </location>
    <ligand>
        <name>substrate</name>
    </ligand>
</feature>
<dbReference type="UniPathway" id="UPA00115">
    <property type="reaction ID" value="UER00408"/>
</dbReference>
<dbReference type="Pfam" id="PF00479">
    <property type="entry name" value="G6PD_N"/>
    <property type="match status" value="1"/>
</dbReference>
<feature type="binding site" evidence="7">
    <location>
        <begin position="17"/>
        <end position="24"/>
    </location>
    <ligand>
        <name>NADP(+)</name>
        <dbReference type="ChEBI" id="CHEBI:58349"/>
    </ligand>
</feature>
<evidence type="ECO:0000256" key="4">
    <source>
        <dbReference type="ARBA" id="ARBA00022857"/>
    </source>
</evidence>
<dbReference type="GO" id="GO:0005829">
    <property type="term" value="C:cytosol"/>
    <property type="evidence" value="ECO:0007669"/>
    <property type="project" value="TreeGrafter"/>
</dbReference>
<evidence type="ECO:0000256" key="3">
    <source>
        <dbReference type="ARBA" id="ARBA00022526"/>
    </source>
</evidence>
<feature type="domain" description="Glucose-6-phosphate dehydrogenase NAD-binding" evidence="8">
    <location>
        <begin position="14"/>
        <end position="187"/>
    </location>
</feature>
<dbReference type="RefSeq" id="WP_202659327.1">
    <property type="nucleotide sequence ID" value="NZ_JAESVP010000003.1"/>
</dbReference>
<comment type="caution">
    <text evidence="7">Lacks conserved residue(s) required for the propagation of feature annotation.</text>
</comment>
<comment type="caution">
    <text evidence="10">The sequence shown here is derived from an EMBL/GenBank/DDBJ whole genome shotgun (WGS) entry which is preliminary data.</text>
</comment>
<dbReference type="PANTHER" id="PTHR23429">
    <property type="entry name" value="GLUCOSE-6-PHOSPHATE 1-DEHYDROGENASE G6PD"/>
    <property type="match status" value="1"/>
</dbReference>
<comment type="pathway">
    <text evidence="1 7">Carbohydrate degradation; pentose phosphate pathway; D-ribulose 5-phosphate from D-glucose 6-phosphate (oxidative stage): step 1/3.</text>
</comment>
<dbReference type="NCBIfam" id="TIGR00871">
    <property type="entry name" value="zwf"/>
    <property type="match status" value="1"/>
</dbReference>
<keyword evidence="6 7" id="KW-0119">Carbohydrate metabolism</keyword>
<sequence>MAVRVIPVDPFDLVIFGGTGDLARRKILPGLYLRFLSGQMTADSRIIGAARADLTEEAFRQSVRESIAEFVPKPKQDEAVISAFLGQIGYVTIDAKGEGGWPALKAMMRPGMVRAFYFSVAPALFGDIAERLHLHGVADGESRIVVEKPFGRDLASARALNEVLAQHFKESQIYRIDHYLGKETVQNLMAVRFANILFEPIWKAEYIDHVQITVAETVDVAGRGAYYDKSGAMRDMVQNHMMQLLCLIAMEPPYHFDPNAVRDEKLKVIRALDAVKPEDIVRGQYRATIDKGGDSYAVHSENPETRTESYIALKVNISNWRWKGTPFYLRTGKKLRARSSEIAITFREPPHSIFDDHTGWRENVLVIRLQPNEGMEMMVMIKEPGPGGMRLTQVPLDMSFADALGSEANDVPDAYERLIMDVIRGNQTLFMRGDEVEAAWAWADPIIQGWEARGDRPQLYDAGSSGPEDALMLMHRDGRRWRDIR</sequence>
<dbReference type="EC" id="1.1.1.49" evidence="7"/>
<evidence type="ECO:0000313" key="11">
    <source>
        <dbReference type="Proteomes" id="UP000619033"/>
    </source>
</evidence>
<keyword evidence="5 7" id="KW-0560">Oxidoreductase</keyword>
<dbReference type="GO" id="GO:0006006">
    <property type="term" value="P:glucose metabolic process"/>
    <property type="evidence" value="ECO:0007669"/>
    <property type="project" value="UniProtKB-KW"/>
</dbReference>
<dbReference type="HAMAP" id="MF_00966">
    <property type="entry name" value="G6PD"/>
    <property type="match status" value="1"/>
</dbReference>
<dbReference type="Pfam" id="PF02781">
    <property type="entry name" value="G6PD_C"/>
    <property type="match status" value="1"/>
</dbReference>
<feature type="binding site" evidence="7">
    <location>
        <position position="182"/>
    </location>
    <ligand>
        <name>substrate</name>
    </ligand>
</feature>
<evidence type="ECO:0000259" key="9">
    <source>
        <dbReference type="Pfam" id="PF02781"/>
    </source>
</evidence>
<dbReference type="Gene3D" id="3.30.360.10">
    <property type="entry name" value="Dihydrodipicolinate Reductase, domain 2"/>
    <property type="match status" value="1"/>
</dbReference>
<dbReference type="InterPro" id="IPR022675">
    <property type="entry name" value="G6P_DH_C"/>
</dbReference>
<dbReference type="GO" id="GO:0004345">
    <property type="term" value="F:glucose-6-phosphate dehydrogenase activity"/>
    <property type="evidence" value="ECO:0007669"/>
    <property type="project" value="UniProtKB-UniRule"/>
</dbReference>
<evidence type="ECO:0000259" key="8">
    <source>
        <dbReference type="Pfam" id="PF00479"/>
    </source>
</evidence>
<evidence type="ECO:0000256" key="2">
    <source>
        <dbReference type="ARBA" id="ARBA00009975"/>
    </source>
</evidence>
<name>A0A8J7MPM8_9RHOB</name>
<dbReference type="GO" id="GO:0050661">
    <property type="term" value="F:NADP binding"/>
    <property type="evidence" value="ECO:0007669"/>
    <property type="project" value="UniProtKB-UniRule"/>
</dbReference>
<dbReference type="GO" id="GO:0009051">
    <property type="term" value="P:pentose-phosphate shunt, oxidative branch"/>
    <property type="evidence" value="ECO:0007669"/>
    <property type="project" value="TreeGrafter"/>
</dbReference>
<dbReference type="InterPro" id="IPR036291">
    <property type="entry name" value="NAD(P)-bd_dom_sf"/>
</dbReference>
<gene>
    <name evidence="7 10" type="primary">zwf</name>
    <name evidence="10" type="ORF">JI744_08170</name>
</gene>
<dbReference type="SUPFAM" id="SSF55347">
    <property type="entry name" value="Glyceraldehyde-3-phosphate dehydrogenase-like, C-terminal domain"/>
    <property type="match status" value="1"/>
</dbReference>
<keyword evidence="3 7" id="KW-0313">Glucose metabolism</keyword>
<accession>A0A8J7MPM8</accession>
<feature type="active site" description="Proton acceptor" evidence="7">
    <location>
        <position position="240"/>
    </location>
</feature>
<dbReference type="InterPro" id="IPR022674">
    <property type="entry name" value="G6P_DH_NAD-bd"/>
</dbReference>
<evidence type="ECO:0000313" key="10">
    <source>
        <dbReference type="EMBL" id="MBL4928077.1"/>
    </source>
</evidence>
<dbReference type="Gene3D" id="3.40.50.720">
    <property type="entry name" value="NAD(P)-binding Rossmann-like Domain"/>
    <property type="match status" value="1"/>
</dbReference>
<feature type="domain" description="Glucose-6-phosphate dehydrogenase C-terminal" evidence="9">
    <location>
        <begin position="189"/>
        <end position="482"/>
    </location>
</feature>
<dbReference type="InterPro" id="IPR019796">
    <property type="entry name" value="G6P_DH_AS"/>
</dbReference>
<comment type="catalytic activity">
    <reaction evidence="7">
        <text>D-glucose 6-phosphate + NADP(+) = 6-phospho-D-glucono-1,5-lactone + NADPH + H(+)</text>
        <dbReference type="Rhea" id="RHEA:15841"/>
        <dbReference type="ChEBI" id="CHEBI:15378"/>
        <dbReference type="ChEBI" id="CHEBI:57783"/>
        <dbReference type="ChEBI" id="CHEBI:57955"/>
        <dbReference type="ChEBI" id="CHEBI:58349"/>
        <dbReference type="ChEBI" id="CHEBI:61548"/>
        <dbReference type="EC" id="1.1.1.49"/>
    </reaction>
</comment>
<feature type="binding site" evidence="7">
    <location>
        <position position="235"/>
    </location>
    <ligand>
        <name>substrate</name>
    </ligand>
</feature>
<organism evidence="10 11">
    <name type="scientific">Fuscibacter oryzae</name>
    <dbReference type="NCBI Taxonomy" id="2803939"/>
    <lineage>
        <taxon>Bacteria</taxon>
        <taxon>Pseudomonadati</taxon>
        <taxon>Pseudomonadota</taxon>
        <taxon>Alphaproteobacteria</taxon>
        <taxon>Rhodobacterales</taxon>
        <taxon>Paracoccaceae</taxon>
        <taxon>Fuscibacter</taxon>
    </lineage>
</organism>
<comment type="function">
    <text evidence="7">Catalyzes the oxidation of glucose 6-phosphate to 6-phosphogluconolactone.</text>
</comment>
<proteinExistence type="inferred from homology"/>
<dbReference type="SUPFAM" id="SSF51735">
    <property type="entry name" value="NAD(P)-binding Rossmann-fold domains"/>
    <property type="match status" value="1"/>
</dbReference>
<evidence type="ECO:0000256" key="5">
    <source>
        <dbReference type="ARBA" id="ARBA00023002"/>
    </source>
</evidence>
<keyword evidence="11" id="KW-1185">Reference proteome</keyword>
<feature type="binding site" evidence="7">
    <location>
        <position position="51"/>
    </location>
    <ligand>
        <name>NADP(+)</name>
        <dbReference type="ChEBI" id="CHEBI:58349"/>
    </ligand>
</feature>
<comment type="similarity">
    <text evidence="2 7">Belongs to the glucose-6-phosphate dehydrogenase family.</text>
</comment>
<dbReference type="PRINTS" id="PR00079">
    <property type="entry name" value="G6PDHDRGNASE"/>
</dbReference>
<dbReference type="PROSITE" id="PS00069">
    <property type="entry name" value="G6P_DEHYDROGENASE"/>
    <property type="match status" value="1"/>
</dbReference>
<evidence type="ECO:0000256" key="1">
    <source>
        <dbReference type="ARBA" id="ARBA00004937"/>
    </source>
</evidence>
<keyword evidence="4 7" id="KW-0521">NADP</keyword>